<dbReference type="InterPro" id="IPR016195">
    <property type="entry name" value="Pol/histidinol_Pase-like"/>
</dbReference>
<dbReference type="Gene3D" id="3.20.20.140">
    <property type="entry name" value="Metal-dependent hydrolases"/>
    <property type="match status" value="1"/>
</dbReference>
<dbReference type="GeneID" id="78506126"/>
<evidence type="ECO:0000256" key="5">
    <source>
        <dbReference type="ARBA" id="ARBA00022801"/>
    </source>
</evidence>
<dbReference type="EMBL" id="LT906446">
    <property type="protein sequence ID" value="SNU93781.1"/>
    <property type="molecule type" value="Genomic_DNA"/>
</dbReference>
<evidence type="ECO:0000259" key="9">
    <source>
        <dbReference type="Pfam" id="PF02811"/>
    </source>
</evidence>
<dbReference type="eggNOG" id="COG1387">
    <property type="taxonomic scope" value="Bacteria"/>
</dbReference>
<keyword evidence="4 8" id="KW-0028">Amino-acid biosynthesis</keyword>
<evidence type="ECO:0000256" key="4">
    <source>
        <dbReference type="ARBA" id="ARBA00022605"/>
    </source>
</evidence>
<keyword evidence="11" id="KW-1185">Reference proteome</keyword>
<evidence type="ECO:0000313" key="10">
    <source>
        <dbReference type="EMBL" id="SNU93781.1"/>
    </source>
</evidence>
<dbReference type="InterPro" id="IPR010140">
    <property type="entry name" value="Histidinol_P_phosphatase_HisJ"/>
</dbReference>
<keyword evidence="5 8" id="KW-0378">Hydrolase</keyword>
<accession>A0A239T7S4</accession>
<evidence type="ECO:0000256" key="8">
    <source>
        <dbReference type="RuleBase" id="RU366003"/>
    </source>
</evidence>
<dbReference type="PANTHER" id="PTHR21039:SF0">
    <property type="entry name" value="HISTIDINOL-PHOSPHATASE"/>
    <property type="match status" value="1"/>
</dbReference>
<evidence type="ECO:0000256" key="2">
    <source>
        <dbReference type="ARBA" id="ARBA00009152"/>
    </source>
</evidence>
<dbReference type="GO" id="GO:0000105">
    <property type="term" value="P:L-histidine biosynthetic process"/>
    <property type="evidence" value="ECO:0007669"/>
    <property type="project" value="UniProtKB-UniRule"/>
</dbReference>
<protein>
    <recommendedName>
        <fullName evidence="3 8">Histidinol-phosphatase</fullName>
        <shortName evidence="8">HolPase</shortName>
        <ecNumber evidence="3 8">3.1.3.15</ecNumber>
    </recommendedName>
</protein>
<gene>
    <name evidence="10" type="ORF">SAMEA4364220_00079</name>
</gene>
<dbReference type="SUPFAM" id="SSF89550">
    <property type="entry name" value="PHP domain-like"/>
    <property type="match status" value="1"/>
</dbReference>
<evidence type="ECO:0000256" key="1">
    <source>
        <dbReference type="ARBA" id="ARBA00004970"/>
    </source>
</evidence>
<organism evidence="10 11">
    <name type="scientific">Megamonas hypermegale</name>
    <dbReference type="NCBI Taxonomy" id="158847"/>
    <lineage>
        <taxon>Bacteria</taxon>
        <taxon>Bacillati</taxon>
        <taxon>Bacillota</taxon>
        <taxon>Negativicutes</taxon>
        <taxon>Selenomonadales</taxon>
        <taxon>Selenomonadaceae</taxon>
        <taxon>Megamonas</taxon>
    </lineage>
</organism>
<evidence type="ECO:0000313" key="11">
    <source>
        <dbReference type="Proteomes" id="UP000215383"/>
    </source>
</evidence>
<proteinExistence type="inferred from homology"/>
<dbReference type="PANTHER" id="PTHR21039">
    <property type="entry name" value="HISTIDINOL PHOSPHATASE-RELATED"/>
    <property type="match status" value="1"/>
</dbReference>
<evidence type="ECO:0000256" key="7">
    <source>
        <dbReference type="ARBA" id="ARBA00049158"/>
    </source>
</evidence>
<dbReference type="Proteomes" id="UP000215383">
    <property type="component" value="Chromosome 1"/>
</dbReference>
<feature type="domain" description="PHP" evidence="9">
    <location>
        <begin position="4"/>
        <end position="186"/>
    </location>
</feature>
<comment type="catalytic activity">
    <reaction evidence="7 8">
        <text>L-histidinol phosphate + H2O = L-histidinol + phosphate</text>
        <dbReference type="Rhea" id="RHEA:14465"/>
        <dbReference type="ChEBI" id="CHEBI:15377"/>
        <dbReference type="ChEBI" id="CHEBI:43474"/>
        <dbReference type="ChEBI" id="CHEBI:57699"/>
        <dbReference type="ChEBI" id="CHEBI:57980"/>
        <dbReference type="EC" id="3.1.3.15"/>
    </reaction>
</comment>
<comment type="similarity">
    <text evidence="2 8">Belongs to the PHP hydrolase family. HisK subfamily.</text>
</comment>
<evidence type="ECO:0000256" key="6">
    <source>
        <dbReference type="ARBA" id="ARBA00023102"/>
    </source>
</evidence>
<dbReference type="InterPro" id="IPR004013">
    <property type="entry name" value="PHP_dom"/>
</dbReference>
<sequence length="256" mass="29630">MLFDTHLHTKFSADSDMLLTDAINSAEKQNIGLIITEHLDFDYPGEDLFEFDPIKYMNEYLPYRSDKLYLGVEVGMQEHTLIPSKKFIEKAPFDQIICSIHLLDGEDLYYKSCYKQDKQTTYINYLSAMAKLIAQHDFANILGHIDYICRYAPYSPADITLDEFGEAVDIVWKTVLDKGIVPELNTRRFDNINNIKLLLKLYERYAALGGKYVSIGSDAHTKENVGFKIHEAADFMEQYNLKPVYFVNRQMQLCKS</sequence>
<comment type="pathway">
    <text evidence="1 8">Amino-acid biosynthesis; L-histidine biosynthesis; L-histidine from 5-phospho-alpha-D-ribose 1-diphosphate: step 8/9.</text>
</comment>
<reference evidence="10 11" key="1">
    <citation type="submission" date="2017-06" db="EMBL/GenBank/DDBJ databases">
        <authorList>
            <consortium name="Pathogen Informatics"/>
        </authorList>
    </citation>
    <scope>NUCLEOTIDE SEQUENCE [LARGE SCALE GENOMIC DNA]</scope>
    <source>
        <strain evidence="10 11">NCTC10570</strain>
    </source>
</reference>
<dbReference type="GO" id="GO:0005737">
    <property type="term" value="C:cytoplasm"/>
    <property type="evidence" value="ECO:0007669"/>
    <property type="project" value="TreeGrafter"/>
</dbReference>
<name>A0A239T7S4_9FIRM</name>
<dbReference type="AlphaFoldDB" id="A0A239T7S4"/>
<dbReference type="GO" id="GO:0004401">
    <property type="term" value="F:histidinol-phosphatase activity"/>
    <property type="evidence" value="ECO:0007669"/>
    <property type="project" value="UniProtKB-UniRule"/>
</dbReference>
<dbReference type="RefSeq" id="WP_027890393.1">
    <property type="nucleotide sequence ID" value="NZ_LT906446.1"/>
</dbReference>
<dbReference type="UniPathway" id="UPA00031">
    <property type="reaction ID" value="UER00013"/>
</dbReference>
<dbReference type="NCBIfam" id="TIGR01856">
    <property type="entry name" value="hisJ_fam"/>
    <property type="match status" value="1"/>
</dbReference>
<dbReference type="Pfam" id="PF02811">
    <property type="entry name" value="PHP"/>
    <property type="match status" value="1"/>
</dbReference>
<evidence type="ECO:0000256" key="3">
    <source>
        <dbReference type="ARBA" id="ARBA00013085"/>
    </source>
</evidence>
<dbReference type="EC" id="3.1.3.15" evidence="3 8"/>
<keyword evidence="6 8" id="KW-0368">Histidine biosynthesis</keyword>